<keyword evidence="3" id="KW-0597">Phosphoprotein</keyword>
<keyword evidence="6" id="KW-0808">Transferase</keyword>
<reference evidence="7" key="1">
    <citation type="journal article" date="2019" name="Int. J. Syst. Evol. Microbiol.">
        <title>The Global Catalogue of Microorganisms (GCM) 10K type strain sequencing project: providing services to taxonomists for standard genome sequencing and annotation.</title>
        <authorList>
            <consortium name="The Broad Institute Genomics Platform"/>
            <consortium name="The Broad Institute Genome Sequencing Center for Infectious Disease"/>
            <person name="Wu L."/>
            <person name="Ma J."/>
        </authorList>
    </citation>
    <scope>NUCLEOTIDE SEQUENCE [LARGE SCALE GENOMIC DNA]</scope>
    <source>
        <strain evidence="7">CGMCC 1.8985</strain>
    </source>
</reference>
<dbReference type="InterPro" id="IPR000014">
    <property type="entry name" value="PAS"/>
</dbReference>
<dbReference type="SMART" id="SM00091">
    <property type="entry name" value="PAS"/>
    <property type="match status" value="1"/>
</dbReference>
<keyword evidence="4" id="KW-0812">Transmembrane</keyword>
<dbReference type="InterPro" id="IPR003661">
    <property type="entry name" value="HisK_dim/P_dom"/>
</dbReference>
<evidence type="ECO:0000256" key="2">
    <source>
        <dbReference type="ARBA" id="ARBA00012438"/>
    </source>
</evidence>
<evidence type="ECO:0000256" key="3">
    <source>
        <dbReference type="ARBA" id="ARBA00022553"/>
    </source>
</evidence>
<dbReference type="PANTHER" id="PTHR43065">
    <property type="entry name" value="SENSOR HISTIDINE KINASE"/>
    <property type="match status" value="1"/>
</dbReference>
<evidence type="ECO:0000256" key="1">
    <source>
        <dbReference type="ARBA" id="ARBA00000085"/>
    </source>
</evidence>
<feature type="transmembrane region" description="Helical" evidence="4">
    <location>
        <begin position="86"/>
        <end position="104"/>
    </location>
</feature>
<dbReference type="SUPFAM" id="SSF47384">
    <property type="entry name" value="Homodimeric domain of signal transducing histidine kinase"/>
    <property type="match status" value="1"/>
</dbReference>
<dbReference type="SMART" id="SM00388">
    <property type="entry name" value="HisKA"/>
    <property type="match status" value="1"/>
</dbReference>
<dbReference type="CDD" id="cd00130">
    <property type="entry name" value="PAS"/>
    <property type="match status" value="1"/>
</dbReference>
<evidence type="ECO:0000259" key="5">
    <source>
        <dbReference type="PROSITE" id="PS50109"/>
    </source>
</evidence>
<dbReference type="InterPro" id="IPR003594">
    <property type="entry name" value="HATPase_dom"/>
</dbReference>
<proteinExistence type="predicted"/>
<dbReference type="Pfam" id="PF25323">
    <property type="entry name" value="6TM_PilS"/>
    <property type="match status" value="1"/>
</dbReference>
<dbReference type="InterPro" id="IPR004358">
    <property type="entry name" value="Sig_transdc_His_kin-like_C"/>
</dbReference>
<dbReference type="PROSITE" id="PS50109">
    <property type="entry name" value="HIS_KIN"/>
    <property type="match status" value="1"/>
</dbReference>
<dbReference type="EC" id="2.7.13.3" evidence="2"/>
<evidence type="ECO:0000256" key="4">
    <source>
        <dbReference type="SAM" id="Phobius"/>
    </source>
</evidence>
<dbReference type="CDD" id="cd00082">
    <property type="entry name" value="HisKA"/>
    <property type="match status" value="1"/>
</dbReference>
<dbReference type="PRINTS" id="PR00344">
    <property type="entry name" value="BCTRLSENSOR"/>
</dbReference>
<comment type="catalytic activity">
    <reaction evidence="1">
        <text>ATP + protein L-histidine = ADP + protein N-phospho-L-histidine.</text>
        <dbReference type="EC" id="2.7.13.3"/>
    </reaction>
</comment>
<dbReference type="InterPro" id="IPR005467">
    <property type="entry name" value="His_kinase_dom"/>
</dbReference>
<sequence>MPPEPARVPIAAPDRAMRRELYLLALYRTLEAALLALAVFGPLQGVFGGESRDPALAAAVAATYLVASAVLLVFSGRASIPLPAQVVVGVLIDIAVATLATHALPHAGPGIAMMLLFNVGAAALLMPLHLGLAAAALASGALVAQYMMVAIAGNPMRERPLAEVLMFSVSYLALATLTNFLGRDMRESRTLAHKRGAEAANLAEVNELIIRRMRVGVLMVDGAGRIRMANEAARILLGQAGSDPHGETARTLPQLSPALAMRVAEWRRSGQTDDTPLNIGDDGNEVLPRFTRLLATDDTTLIFLDDTALVSRRAESLTLAAMGRFSASLAHEIRNPLAAISYATQLLEESRDIGDSDRRLLQIVHQQCMRTNTIVESVLSLARRERAQPENVDLVGQVRAFIDDYRQTCPEENASLRQAGQRPEVPAMIDPRHLQQVLTSLTNNAVRHGHQPGEPARITINADLLDRNPVIEISDRGPGIPDAVSHQLFRPFFTTSEHGTGLGLYIAHELCRANDARLEYVSLPGGGACFRITLRGGSVMLA</sequence>
<evidence type="ECO:0000313" key="7">
    <source>
        <dbReference type="Proteomes" id="UP000599009"/>
    </source>
</evidence>
<dbReference type="Pfam" id="PF00512">
    <property type="entry name" value="HisKA"/>
    <property type="match status" value="1"/>
</dbReference>
<dbReference type="GO" id="GO:0016301">
    <property type="term" value="F:kinase activity"/>
    <property type="evidence" value="ECO:0007669"/>
    <property type="project" value="UniProtKB-KW"/>
</dbReference>
<organism evidence="6 7">
    <name type="scientific">Luteimonas terricola</name>
    <dbReference type="NCBI Taxonomy" id="645597"/>
    <lineage>
        <taxon>Bacteria</taxon>
        <taxon>Pseudomonadati</taxon>
        <taxon>Pseudomonadota</taxon>
        <taxon>Gammaproteobacteria</taxon>
        <taxon>Lysobacterales</taxon>
        <taxon>Lysobacteraceae</taxon>
        <taxon>Luteimonas</taxon>
    </lineage>
</organism>
<comment type="caution">
    <text evidence="6">The sequence shown here is derived from an EMBL/GenBank/DDBJ whole genome shotgun (WGS) entry which is preliminary data.</text>
</comment>
<keyword evidence="7" id="KW-1185">Reference proteome</keyword>
<feature type="transmembrane region" description="Helical" evidence="4">
    <location>
        <begin position="55"/>
        <end position="74"/>
    </location>
</feature>
<keyword evidence="4" id="KW-0472">Membrane</keyword>
<dbReference type="InterPro" id="IPR036890">
    <property type="entry name" value="HATPase_C_sf"/>
</dbReference>
<evidence type="ECO:0000313" key="6">
    <source>
        <dbReference type="EMBL" id="GGJ99638.1"/>
    </source>
</evidence>
<feature type="domain" description="Histidine kinase" evidence="5">
    <location>
        <begin position="328"/>
        <end position="538"/>
    </location>
</feature>
<dbReference type="Pfam" id="PF13188">
    <property type="entry name" value="PAS_8"/>
    <property type="match status" value="1"/>
</dbReference>
<dbReference type="Gene3D" id="1.10.287.130">
    <property type="match status" value="1"/>
</dbReference>
<dbReference type="InterPro" id="IPR036097">
    <property type="entry name" value="HisK_dim/P_sf"/>
</dbReference>
<dbReference type="RefSeq" id="WP_132985487.1">
    <property type="nucleotide sequence ID" value="NZ_BMME01000001.1"/>
</dbReference>
<dbReference type="Gene3D" id="3.30.450.20">
    <property type="entry name" value="PAS domain"/>
    <property type="match status" value="1"/>
</dbReference>
<keyword evidence="6" id="KW-0418">Kinase</keyword>
<dbReference type="Proteomes" id="UP000599009">
    <property type="component" value="Unassembled WGS sequence"/>
</dbReference>
<dbReference type="SMART" id="SM00387">
    <property type="entry name" value="HATPase_c"/>
    <property type="match status" value="1"/>
</dbReference>
<feature type="transmembrane region" description="Helical" evidence="4">
    <location>
        <begin position="21"/>
        <end position="43"/>
    </location>
</feature>
<dbReference type="EMBL" id="BMME01000001">
    <property type="protein sequence ID" value="GGJ99638.1"/>
    <property type="molecule type" value="Genomic_DNA"/>
</dbReference>
<protein>
    <recommendedName>
        <fullName evidence="2">histidine kinase</fullName>
        <ecNumber evidence="2">2.7.13.3</ecNumber>
    </recommendedName>
</protein>
<gene>
    <name evidence="6" type="primary">pilS</name>
    <name evidence="6" type="ORF">GCM10011394_06050</name>
</gene>
<feature type="transmembrane region" description="Helical" evidence="4">
    <location>
        <begin position="164"/>
        <end position="182"/>
    </location>
</feature>
<keyword evidence="4" id="KW-1133">Transmembrane helix</keyword>
<dbReference type="Gene3D" id="3.30.565.10">
    <property type="entry name" value="Histidine kinase-like ATPase, C-terminal domain"/>
    <property type="match status" value="1"/>
</dbReference>
<name>A0ABQ2E7N2_9GAMM</name>
<dbReference type="Pfam" id="PF02518">
    <property type="entry name" value="HATPase_c"/>
    <property type="match status" value="1"/>
</dbReference>
<dbReference type="PANTHER" id="PTHR43065:SF52">
    <property type="entry name" value="SENSOR PROTEIN KINASE PILS"/>
    <property type="match status" value="1"/>
</dbReference>
<dbReference type="SUPFAM" id="SSF55874">
    <property type="entry name" value="ATPase domain of HSP90 chaperone/DNA topoisomerase II/histidine kinase"/>
    <property type="match status" value="1"/>
</dbReference>
<accession>A0ABQ2E7N2</accession>